<comment type="similarity">
    <text evidence="2 11">Belongs to the class-II aminoacyl-tRNA synthetase family.</text>
</comment>
<gene>
    <name evidence="11 13" type="primary">glyS</name>
    <name evidence="13" type="ORF">A1OE_152</name>
</gene>
<dbReference type="OrthoDB" id="9775440at2"/>
<feature type="domain" description="DALR anticodon binding" evidence="12">
    <location>
        <begin position="579"/>
        <end position="690"/>
    </location>
</feature>
<dbReference type="PROSITE" id="PS50861">
    <property type="entry name" value="AA_TRNA_LIGASE_II_GLYAB"/>
    <property type="match status" value="1"/>
</dbReference>
<dbReference type="GO" id="GO:0005524">
    <property type="term" value="F:ATP binding"/>
    <property type="evidence" value="ECO:0007669"/>
    <property type="project" value="UniProtKB-UniRule"/>
</dbReference>
<dbReference type="HAMAP" id="MF_00255">
    <property type="entry name" value="Gly_tRNA_synth_beta"/>
    <property type="match status" value="1"/>
</dbReference>
<organism evidence="13 14">
    <name type="scientific">Candidatus Endolissoclinum faulkneri L2</name>
    <dbReference type="NCBI Taxonomy" id="1193729"/>
    <lineage>
        <taxon>Bacteria</taxon>
        <taxon>Pseudomonadati</taxon>
        <taxon>Pseudomonadota</taxon>
        <taxon>Alphaproteobacteria</taxon>
        <taxon>Rhodospirillales</taxon>
        <taxon>Rhodospirillaceae</taxon>
        <taxon>Candidatus Endolissoclinum</taxon>
    </lineage>
</organism>
<evidence type="ECO:0000313" key="13">
    <source>
        <dbReference type="EMBL" id="AFX98356.1"/>
    </source>
</evidence>
<sequence length="702" mass="79566">MAELLLELFSEEMPASMQVQASNDLKLLLINKLSATRLIFSRADSYVTPRRLTLAIDGLPSRQPNIREERRGPRVGASEKAINGFLTFSGVTLDQCERRNTNNGEFWFATIEKSGQITADLLPQIILSSIQEMPWSKSMRWGTNNFRWIRPLHHILAVFDGRVLKGTLDLGKTELTFTDRTRGHRFLAPNVRVVNSFKEYRTELLNSFVIIEREYRKDIILKDARYLCDSNGLILREDSELLEEVCGLVEWPVPLMGRIDPEFMSMPPEVLIASMRRHQKCFAVNKKNGTLADRFVMVSNMSSEITRNATIVAGNEKVLRARLSDAKFFWEKDRAINLLDRRKALREVQFYSKLGTMADKVERFAILAATTAPMVGANADKAYHAALLAKADLTTSMVNEFPDLQGIIGRYYALDAGEDLHIADAIAEHYYPRGPRDICPTSPISLALSIADKVDTLIGFFIINEIPTGSKDPFALRRTALGIIRIIIENGLRIKLLPLFAKARALIAIVDSVAETDKKLLRFLIDRLKGYLRKNRIPQDLITAVFDSGKEDDLVRLLTRVDVLRDFLSTKDGSKLLFGYRRVFNILRAEEKDYIRQCSASHFVLPELIDFSHLVQTEEINLYNALQTISTKIKVYLSNDDFINATAAAYLLIEPINAFFDRVKVNANDALLRNNRLSLLNAIRKVMDNIANFSLIKTSSSP</sequence>
<dbReference type="InterPro" id="IPR015944">
    <property type="entry name" value="Gly-tRNA-synth_bsu"/>
</dbReference>
<keyword evidence="9 11" id="KW-0030">Aminoacyl-tRNA synthetase</keyword>
<dbReference type="PANTHER" id="PTHR30075:SF2">
    <property type="entry name" value="GLYCINE--TRNA LIGASE, CHLOROPLASTIC_MITOCHONDRIAL 2"/>
    <property type="match status" value="1"/>
</dbReference>
<dbReference type="AlphaFoldDB" id="K7ZC71"/>
<evidence type="ECO:0000256" key="9">
    <source>
        <dbReference type="ARBA" id="ARBA00023146"/>
    </source>
</evidence>
<accession>K7ZC71</accession>
<keyword evidence="14" id="KW-1185">Reference proteome</keyword>
<comment type="catalytic activity">
    <reaction evidence="10 11">
        <text>tRNA(Gly) + glycine + ATP = glycyl-tRNA(Gly) + AMP + diphosphate</text>
        <dbReference type="Rhea" id="RHEA:16013"/>
        <dbReference type="Rhea" id="RHEA-COMP:9664"/>
        <dbReference type="Rhea" id="RHEA-COMP:9683"/>
        <dbReference type="ChEBI" id="CHEBI:30616"/>
        <dbReference type="ChEBI" id="CHEBI:33019"/>
        <dbReference type="ChEBI" id="CHEBI:57305"/>
        <dbReference type="ChEBI" id="CHEBI:78442"/>
        <dbReference type="ChEBI" id="CHEBI:78522"/>
        <dbReference type="ChEBI" id="CHEBI:456215"/>
        <dbReference type="EC" id="6.1.1.14"/>
    </reaction>
</comment>
<dbReference type="PATRIC" id="fig|1193729.4.peg.85"/>
<dbReference type="NCBIfam" id="TIGR00211">
    <property type="entry name" value="glyS"/>
    <property type="match status" value="1"/>
</dbReference>
<dbReference type="STRING" id="1193729.A1OE_152"/>
<dbReference type="InterPro" id="IPR008909">
    <property type="entry name" value="DALR_anticod-bd"/>
</dbReference>
<proteinExistence type="inferred from homology"/>
<keyword evidence="6 11" id="KW-0547">Nucleotide-binding</keyword>
<keyword evidence="5 11" id="KW-0436">Ligase</keyword>
<evidence type="ECO:0000256" key="6">
    <source>
        <dbReference type="ARBA" id="ARBA00022741"/>
    </source>
</evidence>
<name>K7ZC71_9PROT</name>
<keyword evidence="8 11" id="KW-0648">Protein biosynthesis</keyword>
<keyword evidence="7 11" id="KW-0067">ATP-binding</keyword>
<evidence type="ECO:0000256" key="1">
    <source>
        <dbReference type="ARBA" id="ARBA00004496"/>
    </source>
</evidence>
<dbReference type="PANTHER" id="PTHR30075">
    <property type="entry name" value="GLYCYL-TRNA SYNTHETASE"/>
    <property type="match status" value="1"/>
</dbReference>
<dbReference type="Gene3D" id="1.10.730.10">
    <property type="entry name" value="Isoleucyl-tRNA Synthetase, Domain 1"/>
    <property type="match status" value="1"/>
</dbReference>
<evidence type="ECO:0000256" key="2">
    <source>
        <dbReference type="ARBA" id="ARBA00008226"/>
    </source>
</evidence>
<dbReference type="GO" id="GO:0005829">
    <property type="term" value="C:cytosol"/>
    <property type="evidence" value="ECO:0007669"/>
    <property type="project" value="TreeGrafter"/>
</dbReference>
<comment type="subcellular location">
    <subcellularLocation>
        <location evidence="1 11">Cytoplasm</location>
    </subcellularLocation>
</comment>
<dbReference type="KEGG" id="thal:A1OE_152"/>
<dbReference type="GO" id="GO:0004820">
    <property type="term" value="F:glycine-tRNA ligase activity"/>
    <property type="evidence" value="ECO:0007669"/>
    <property type="project" value="UniProtKB-UniRule"/>
</dbReference>
<dbReference type="RefSeq" id="WP_015087854.1">
    <property type="nucleotide sequence ID" value="NC_019566.1"/>
</dbReference>
<dbReference type="GO" id="GO:0006420">
    <property type="term" value="P:arginyl-tRNA aminoacylation"/>
    <property type="evidence" value="ECO:0007669"/>
    <property type="project" value="InterPro"/>
</dbReference>
<dbReference type="Pfam" id="PF02092">
    <property type="entry name" value="tRNA_synt_2f"/>
    <property type="match status" value="1"/>
</dbReference>
<evidence type="ECO:0000256" key="4">
    <source>
        <dbReference type="ARBA" id="ARBA00022490"/>
    </source>
</evidence>
<protein>
    <recommendedName>
        <fullName evidence="11">Glycine--tRNA ligase beta subunit</fullName>
        <ecNumber evidence="11">6.1.1.14</ecNumber>
    </recommendedName>
    <alternativeName>
        <fullName evidence="11">Glycyl-tRNA synthetase beta subunit</fullName>
        <shortName evidence="11">GlyRS</shortName>
    </alternativeName>
</protein>
<dbReference type="PRINTS" id="PR01045">
    <property type="entry name" value="TRNASYNTHGB"/>
</dbReference>
<dbReference type="SUPFAM" id="SSF109604">
    <property type="entry name" value="HD-domain/PDEase-like"/>
    <property type="match status" value="1"/>
</dbReference>
<dbReference type="InterPro" id="IPR006194">
    <property type="entry name" value="Gly-tRNA-synth_heterodimer"/>
</dbReference>
<dbReference type="GO" id="GO:0004814">
    <property type="term" value="F:arginine-tRNA ligase activity"/>
    <property type="evidence" value="ECO:0007669"/>
    <property type="project" value="InterPro"/>
</dbReference>
<evidence type="ECO:0000256" key="7">
    <source>
        <dbReference type="ARBA" id="ARBA00022840"/>
    </source>
</evidence>
<keyword evidence="4 11" id="KW-0963">Cytoplasm</keyword>
<dbReference type="Pfam" id="PF05746">
    <property type="entry name" value="DALR_1"/>
    <property type="match status" value="1"/>
</dbReference>
<evidence type="ECO:0000259" key="12">
    <source>
        <dbReference type="Pfam" id="PF05746"/>
    </source>
</evidence>
<comment type="subunit">
    <text evidence="3 11">Tetramer of two alpha and two beta subunits.</text>
</comment>
<dbReference type="Proteomes" id="UP000010077">
    <property type="component" value="Chromosome"/>
</dbReference>
<dbReference type="HOGENOM" id="CLU_007220_2_2_5"/>
<evidence type="ECO:0000256" key="5">
    <source>
        <dbReference type="ARBA" id="ARBA00022598"/>
    </source>
</evidence>
<dbReference type="GO" id="GO:0006426">
    <property type="term" value="P:glycyl-tRNA aminoacylation"/>
    <property type="evidence" value="ECO:0007669"/>
    <property type="project" value="UniProtKB-UniRule"/>
</dbReference>
<dbReference type="EC" id="6.1.1.14" evidence="11"/>
<dbReference type="eggNOG" id="COG0751">
    <property type="taxonomic scope" value="Bacteria"/>
</dbReference>
<reference evidence="13 14" key="1">
    <citation type="journal article" date="2012" name="Proc. Natl. Acad. Sci. U.S.A.">
        <title>Genome streamlining and chemical defense in a coral reef symbiosis.</title>
        <authorList>
            <person name="Kwan J.C."/>
            <person name="Donia M.S."/>
            <person name="Han A.W."/>
            <person name="Hirose E."/>
            <person name="Haygood M.G."/>
            <person name="Schmidt E.W."/>
        </authorList>
    </citation>
    <scope>NUCLEOTIDE SEQUENCE [LARGE SCALE GENOMIC DNA]</scope>
    <source>
        <strain evidence="13 14">L2</strain>
    </source>
</reference>
<evidence type="ECO:0000313" key="14">
    <source>
        <dbReference type="Proteomes" id="UP000010077"/>
    </source>
</evidence>
<evidence type="ECO:0000256" key="11">
    <source>
        <dbReference type="HAMAP-Rule" id="MF_00255"/>
    </source>
</evidence>
<evidence type="ECO:0000256" key="8">
    <source>
        <dbReference type="ARBA" id="ARBA00022917"/>
    </source>
</evidence>
<dbReference type="EMBL" id="CP003539">
    <property type="protein sequence ID" value="AFX98356.1"/>
    <property type="molecule type" value="Genomic_DNA"/>
</dbReference>
<evidence type="ECO:0000256" key="3">
    <source>
        <dbReference type="ARBA" id="ARBA00011209"/>
    </source>
</evidence>
<evidence type="ECO:0000256" key="10">
    <source>
        <dbReference type="ARBA" id="ARBA00047937"/>
    </source>
</evidence>